<evidence type="ECO:0000313" key="2">
    <source>
        <dbReference type="Proteomes" id="UP001159363"/>
    </source>
</evidence>
<proteinExistence type="predicted"/>
<keyword evidence="2" id="KW-1185">Reference proteome</keyword>
<evidence type="ECO:0000313" key="1">
    <source>
        <dbReference type="EMBL" id="KAJ8886879.1"/>
    </source>
</evidence>
<gene>
    <name evidence="1" type="ORF">PR048_013091</name>
</gene>
<sequence length="68" mass="8286">MQQRYEACKWRPEDKFKNKILFEDYNTVVKQQQVVQVTMNNIRSHHHESCSHGRMTRAKYWQDTNCAI</sequence>
<accession>A0ABQ9HR79</accession>
<dbReference type="EMBL" id="JARBHB010000004">
    <property type="protein sequence ID" value="KAJ8886879.1"/>
    <property type="molecule type" value="Genomic_DNA"/>
</dbReference>
<dbReference type="Proteomes" id="UP001159363">
    <property type="component" value="Chromosome X"/>
</dbReference>
<reference evidence="1 2" key="1">
    <citation type="submission" date="2023-02" db="EMBL/GenBank/DDBJ databases">
        <title>LHISI_Scaffold_Assembly.</title>
        <authorList>
            <person name="Stuart O.P."/>
            <person name="Cleave R."/>
            <person name="Magrath M.J.L."/>
            <person name="Mikheyev A.S."/>
        </authorList>
    </citation>
    <scope>NUCLEOTIDE SEQUENCE [LARGE SCALE GENOMIC DNA]</scope>
    <source>
        <strain evidence="1">Daus_M_001</strain>
        <tissue evidence="1">Leg muscle</tissue>
    </source>
</reference>
<comment type="caution">
    <text evidence="1">The sequence shown here is derived from an EMBL/GenBank/DDBJ whole genome shotgun (WGS) entry which is preliminary data.</text>
</comment>
<protein>
    <submittedName>
        <fullName evidence="1">Uncharacterized protein</fullName>
    </submittedName>
</protein>
<organism evidence="1 2">
    <name type="scientific">Dryococelus australis</name>
    <dbReference type="NCBI Taxonomy" id="614101"/>
    <lineage>
        <taxon>Eukaryota</taxon>
        <taxon>Metazoa</taxon>
        <taxon>Ecdysozoa</taxon>
        <taxon>Arthropoda</taxon>
        <taxon>Hexapoda</taxon>
        <taxon>Insecta</taxon>
        <taxon>Pterygota</taxon>
        <taxon>Neoptera</taxon>
        <taxon>Polyneoptera</taxon>
        <taxon>Phasmatodea</taxon>
        <taxon>Verophasmatodea</taxon>
        <taxon>Anareolatae</taxon>
        <taxon>Phasmatidae</taxon>
        <taxon>Eurycanthinae</taxon>
        <taxon>Dryococelus</taxon>
    </lineage>
</organism>
<name>A0ABQ9HR79_9NEOP</name>